<dbReference type="InterPro" id="IPR024881">
    <property type="entry name" value="Tip"/>
</dbReference>
<dbReference type="PANTHER" id="PTHR13412">
    <property type="entry name" value="T-CELL IMMUNOMODULATORY PROTEIN HOMOLOG"/>
    <property type="match status" value="1"/>
</dbReference>
<accession>A0A2P8DDV6</accession>
<feature type="region of interest" description="Disordered" evidence="2">
    <location>
        <begin position="136"/>
        <end position="236"/>
    </location>
</feature>
<dbReference type="PROSITE" id="PS51257">
    <property type="entry name" value="PROKAR_LIPOPROTEIN"/>
    <property type="match status" value="1"/>
</dbReference>
<dbReference type="Gene3D" id="2.130.10.130">
    <property type="entry name" value="Integrin alpha, N-terminal"/>
    <property type="match status" value="2"/>
</dbReference>
<dbReference type="PANTHER" id="PTHR13412:SF0">
    <property type="entry name" value="T-CELL IMMUNOMODULATORY PROTEIN"/>
    <property type="match status" value="1"/>
</dbReference>
<keyword evidence="1" id="KW-0732">Signal</keyword>
<comment type="caution">
    <text evidence="3">The sequence shown here is derived from an EMBL/GenBank/DDBJ whole genome shotgun (WGS) entry which is preliminary data.</text>
</comment>
<dbReference type="SUPFAM" id="SSF69318">
    <property type="entry name" value="Integrin alpha N-terminal domain"/>
    <property type="match status" value="1"/>
</dbReference>
<sequence>MRISTLTAAACTGTLLLSACGAEDPGDRPAARTSPVATPPGEAAPIPEGNGGDRADDVNGDGYPDLVFTSDYSAEAGQEMEPAGHLAVVYGAKNGLDPATRTVLPATGLGFGPAGDSERLRPAAADLDGDGFADIPALESDNGFGAAEADPPEAAVIWGGPRGPEPDAEPTPIATGEGQPVDQAPAVGDFDGDGAADLAVTGTDSTGTASSLRVLRGPFDRDGTPADTASIGLPEDVEPGSLLADEIDGDRATNLLVQHISDGEQAESTLYTGGPDGLSGRPAATLAAGNMAAFGDFDGDGTRDIAVGDDGTRNNEPGYETEAPEVHRKLNVYYGTEDGIEEKPEASTLPGSSDSASYGLRTMVAGDFDGAKGDELAVGRDARGVEVLTGTEDGLRRSADSTPLKRTGPAKGPEGKVNKEHRLARAFAAGDYDGDGTEELVLAYDPSVTHESPVQWWVTDGRNDKSAFTSAPFTE</sequence>
<feature type="region of interest" description="Disordered" evidence="2">
    <location>
        <begin position="20"/>
        <end position="75"/>
    </location>
</feature>
<proteinExistence type="predicted"/>
<evidence type="ECO:0000256" key="2">
    <source>
        <dbReference type="SAM" id="MobiDB-lite"/>
    </source>
</evidence>
<feature type="region of interest" description="Disordered" evidence="2">
    <location>
        <begin position="395"/>
        <end position="419"/>
    </location>
</feature>
<evidence type="ECO:0000313" key="3">
    <source>
        <dbReference type="EMBL" id="PSK95414.1"/>
    </source>
</evidence>
<dbReference type="AlphaFoldDB" id="A0A2P8DDV6"/>
<keyword evidence="4" id="KW-1185">Reference proteome</keyword>
<dbReference type="Pfam" id="PF13517">
    <property type="entry name" value="FG-GAP_3"/>
    <property type="match status" value="1"/>
</dbReference>
<dbReference type="Proteomes" id="UP000240542">
    <property type="component" value="Unassembled WGS sequence"/>
</dbReference>
<feature type="compositionally biased region" description="Low complexity" evidence="2">
    <location>
        <begin position="184"/>
        <end position="199"/>
    </location>
</feature>
<feature type="compositionally biased region" description="Polar residues" evidence="2">
    <location>
        <begin position="202"/>
        <end position="211"/>
    </location>
</feature>
<dbReference type="OrthoDB" id="344301at2"/>
<gene>
    <name evidence="3" type="ORF">CLV63_11574</name>
</gene>
<dbReference type="EMBL" id="PYGA01000015">
    <property type="protein sequence ID" value="PSK95414.1"/>
    <property type="molecule type" value="Genomic_DNA"/>
</dbReference>
<name>A0A2P8DDV6_9ACTN</name>
<protein>
    <submittedName>
        <fullName evidence="3">VCBS repeat protein</fullName>
    </submittedName>
</protein>
<dbReference type="InterPro" id="IPR028994">
    <property type="entry name" value="Integrin_alpha_N"/>
</dbReference>
<reference evidence="3 4" key="1">
    <citation type="submission" date="2018-03" db="EMBL/GenBank/DDBJ databases">
        <title>Genomic Encyclopedia of Archaeal and Bacterial Type Strains, Phase II (KMG-II): from individual species to whole genera.</title>
        <authorList>
            <person name="Goeker M."/>
        </authorList>
    </citation>
    <scope>NUCLEOTIDE SEQUENCE [LARGE SCALE GENOMIC DNA]</scope>
    <source>
        <strain evidence="3 4">DSM 45312</strain>
    </source>
</reference>
<organism evidence="3 4">
    <name type="scientific">Murinocardiopsis flavida</name>
    <dbReference type="NCBI Taxonomy" id="645275"/>
    <lineage>
        <taxon>Bacteria</taxon>
        <taxon>Bacillati</taxon>
        <taxon>Actinomycetota</taxon>
        <taxon>Actinomycetes</taxon>
        <taxon>Streptosporangiales</taxon>
        <taxon>Nocardiopsidaceae</taxon>
        <taxon>Murinocardiopsis</taxon>
    </lineage>
</organism>
<dbReference type="RefSeq" id="WP_106584752.1">
    <property type="nucleotide sequence ID" value="NZ_PYGA01000015.1"/>
</dbReference>
<evidence type="ECO:0000256" key="1">
    <source>
        <dbReference type="ARBA" id="ARBA00022729"/>
    </source>
</evidence>
<evidence type="ECO:0000313" key="4">
    <source>
        <dbReference type="Proteomes" id="UP000240542"/>
    </source>
</evidence>
<dbReference type="InterPro" id="IPR013517">
    <property type="entry name" value="FG-GAP"/>
</dbReference>